<comment type="caution">
    <text evidence="2">The sequence shown here is derived from an EMBL/GenBank/DDBJ whole genome shotgun (WGS) entry which is preliminary data.</text>
</comment>
<dbReference type="PROSITE" id="PS50073">
    <property type="entry name" value="COPPER_FIST_2"/>
    <property type="match status" value="1"/>
</dbReference>
<reference evidence="2" key="1">
    <citation type="submission" date="2022-08" db="EMBL/GenBank/DDBJ databases">
        <title>A Global Phylogenomic Analysis of the Shiitake Genus Lentinula.</title>
        <authorList>
            <consortium name="DOE Joint Genome Institute"/>
            <person name="Sierra-Patev S."/>
            <person name="Min B."/>
            <person name="Naranjo-Ortiz M."/>
            <person name="Looney B."/>
            <person name="Konkel Z."/>
            <person name="Slot J.C."/>
            <person name="Sakamoto Y."/>
            <person name="Steenwyk J.L."/>
            <person name="Rokas A."/>
            <person name="Carro J."/>
            <person name="Camarero S."/>
            <person name="Ferreira P."/>
            <person name="Molpeceres G."/>
            <person name="Ruiz-Duenas F.J."/>
            <person name="Serrano A."/>
            <person name="Henrissat B."/>
            <person name="Drula E."/>
            <person name="Hughes K.W."/>
            <person name="Mata J.L."/>
            <person name="Ishikawa N.K."/>
            <person name="Vargas-Isla R."/>
            <person name="Ushijima S."/>
            <person name="Smith C.A."/>
            <person name="Ahrendt S."/>
            <person name="Andreopoulos W."/>
            <person name="He G."/>
            <person name="Labutti K."/>
            <person name="Lipzen A."/>
            <person name="Ng V."/>
            <person name="Riley R."/>
            <person name="Sandor L."/>
            <person name="Barry K."/>
            <person name="Martinez A.T."/>
            <person name="Xiao Y."/>
            <person name="Gibbons J.G."/>
            <person name="Terashima K."/>
            <person name="Grigoriev I.V."/>
            <person name="Hibbett D.S."/>
        </authorList>
    </citation>
    <scope>NUCLEOTIDE SEQUENCE</scope>
    <source>
        <strain evidence="2">RHP3577 ss4</strain>
    </source>
</reference>
<dbReference type="EMBL" id="JANVFT010000103">
    <property type="protein sequence ID" value="KAJ4468042.1"/>
    <property type="molecule type" value="Genomic_DNA"/>
</dbReference>
<sequence length="283" mass="32593">MSPDRATWAYVADALIAHHTPKTYDNIDEYSKINIFLQSWNTDVRKLPKDLQDMIKVAKKHNLRLDGLAFSRDTIRQMPLWLHSECKEIKSKHNNPLSKCLRENHKVCLVRDAETFAKHSQMVRHQDRRNCACASCTQIRRATECRHPNRCYRKARELLLMLPPKWNPMHKIPTDYEPSELEQPLIEDGQTFNWRVTSRGGITDAFRIFTEGEKCNTLPDTERTVTNTYRPIEAFTDGSCMHNGTDDASAGAGVFFPNGEYSDCTIRLPNNIQQSNQTAEIIA</sequence>
<dbReference type="InterPro" id="IPR001083">
    <property type="entry name" value="Cu_fist_DNA-bd_dom"/>
</dbReference>
<accession>A0ABQ8V0G8</accession>
<protein>
    <recommendedName>
        <fullName evidence="1">Copper-fist domain-containing protein</fullName>
    </recommendedName>
</protein>
<evidence type="ECO:0000259" key="1">
    <source>
        <dbReference type="PROSITE" id="PS50073"/>
    </source>
</evidence>
<name>A0ABQ8V0G8_9AGAR</name>
<dbReference type="InterPro" id="IPR036397">
    <property type="entry name" value="RNaseH_sf"/>
</dbReference>
<keyword evidence="3" id="KW-1185">Reference proteome</keyword>
<organism evidence="2 3">
    <name type="scientific">Lentinula lateritia</name>
    <dbReference type="NCBI Taxonomy" id="40482"/>
    <lineage>
        <taxon>Eukaryota</taxon>
        <taxon>Fungi</taxon>
        <taxon>Dikarya</taxon>
        <taxon>Basidiomycota</taxon>
        <taxon>Agaricomycotina</taxon>
        <taxon>Agaricomycetes</taxon>
        <taxon>Agaricomycetidae</taxon>
        <taxon>Agaricales</taxon>
        <taxon>Marasmiineae</taxon>
        <taxon>Omphalotaceae</taxon>
        <taxon>Lentinula</taxon>
    </lineage>
</organism>
<feature type="non-terminal residue" evidence="2">
    <location>
        <position position="283"/>
    </location>
</feature>
<proteinExistence type="predicted"/>
<dbReference type="Proteomes" id="UP001150217">
    <property type="component" value="Unassembled WGS sequence"/>
</dbReference>
<evidence type="ECO:0000313" key="3">
    <source>
        <dbReference type="Proteomes" id="UP001150217"/>
    </source>
</evidence>
<dbReference type="Gene3D" id="3.30.420.10">
    <property type="entry name" value="Ribonuclease H-like superfamily/Ribonuclease H"/>
    <property type="match status" value="1"/>
</dbReference>
<feature type="domain" description="Copper-fist" evidence="1">
    <location>
        <begin position="132"/>
        <end position="169"/>
    </location>
</feature>
<gene>
    <name evidence="2" type="ORF">C8R41DRAFT_779121</name>
</gene>
<evidence type="ECO:0000313" key="2">
    <source>
        <dbReference type="EMBL" id="KAJ4468042.1"/>
    </source>
</evidence>